<feature type="domain" description="FBD" evidence="1">
    <location>
        <begin position="58"/>
        <end position="129"/>
    </location>
</feature>
<proteinExistence type="predicted"/>
<dbReference type="Gramene" id="TraesCS5D02G036900.1">
    <property type="protein sequence ID" value="TraesCS5D02G036900.1"/>
    <property type="gene ID" value="TraesCS5D02G036900"/>
</dbReference>
<dbReference type="Gramene" id="TraesPARA_EIv1.0_1770580.1">
    <property type="protein sequence ID" value="TraesPARA_EIv1.0_1770580.1.CDS"/>
    <property type="gene ID" value="TraesPARA_EIv1.0_1770580"/>
</dbReference>
<dbReference type="AlphaFoldDB" id="A0A3B6MIZ5"/>
<reference evidence="2" key="1">
    <citation type="submission" date="2018-08" db="EMBL/GenBank/DDBJ databases">
        <authorList>
            <person name="Rossello M."/>
        </authorList>
    </citation>
    <scope>NUCLEOTIDE SEQUENCE [LARGE SCALE GENOMIC DNA]</scope>
    <source>
        <strain evidence="2">cv. Chinese Spring</strain>
    </source>
</reference>
<dbReference type="Pfam" id="PF24758">
    <property type="entry name" value="LRR_At5g56370"/>
    <property type="match status" value="1"/>
</dbReference>
<dbReference type="Gramene" id="TraesRN5D0100100800.1">
    <property type="protein sequence ID" value="TraesRN5D0100100800.1"/>
    <property type="gene ID" value="TraesRN5D0100100800"/>
</dbReference>
<dbReference type="InterPro" id="IPR055411">
    <property type="entry name" value="LRR_FXL15/At3g58940/PEG3-like"/>
</dbReference>
<dbReference type="Gramene" id="TraesCS5D03G0094200.1">
    <property type="protein sequence ID" value="TraesCS5D03G0094200.1.CDS"/>
    <property type="gene ID" value="TraesCS5D03G0094200"/>
</dbReference>
<name>A0A3B6MIZ5_WHEAT</name>
<evidence type="ECO:0000313" key="2">
    <source>
        <dbReference type="EnsemblPlants" id="TraesCS5D02G036900.1"/>
    </source>
</evidence>
<dbReference type="OMA" id="FFQASHY"/>
<dbReference type="STRING" id="4565.A0A3B6MIZ5"/>
<dbReference type="Gramene" id="TraesROB_scaffold_032220_01G000500.1">
    <property type="protein sequence ID" value="TraesROB_scaffold_032220_01G000500.1"/>
    <property type="gene ID" value="TraesROB_scaffold_032220_01G000500"/>
</dbReference>
<organism evidence="2">
    <name type="scientific">Triticum aestivum</name>
    <name type="common">Wheat</name>
    <dbReference type="NCBI Taxonomy" id="4565"/>
    <lineage>
        <taxon>Eukaryota</taxon>
        <taxon>Viridiplantae</taxon>
        <taxon>Streptophyta</taxon>
        <taxon>Embryophyta</taxon>
        <taxon>Tracheophyta</taxon>
        <taxon>Spermatophyta</taxon>
        <taxon>Magnoliopsida</taxon>
        <taxon>Liliopsida</taxon>
        <taxon>Poales</taxon>
        <taxon>Poaceae</taxon>
        <taxon>BOP clade</taxon>
        <taxon>Pooideae</taxon>
        <taxon>Triticodae</taxon>
        <taxon>Triticeae</taxon>
        <taxon>Triticinae</taxon>
        <taxon>Triticum</taxon>
    </lineage>
</organism>
<reference evidence="2" key="2">
    <citation type="submission" date="2018-10" db="UniProtKB">
        <authorList>
            <consortium name="EnsemblPlants"/>
        </authorList>
    </citation>
    <scope>IDENTIFICATION</scope>
</reference>
<keyword evidence="3" id="KW-1185">Reference proteome</keyword>
<dbReference type="InterPro" id="IPR006566">
    <property type="entry name" value="FBD"/>
</dbReference>
<dbReference type="EnsemblPlants" id="TraesCS5D02G036900.1">
    <property type="protein sequence ID" value="TraesCS5D02G036900.1"/>
    <property type="gene ID" value="TraesCS5D02G036900"/>
</dbReference>
<dbReference type="Gramene" id="TraesLDM5D03G03044740.1">
    <property type="protein sequence ID" value="TraesLDM5D03G03044740.1"/>
    <property type="gene ID" value="TraesLDM5D03G03044740"/>
</dbReference>
<evidence type="ECO:0000259" key="1">
    <source>
        <dbReference type="SMART" id="SM00579"/>
    </source>
</evidence>
<dbReference type="Pfam" id="PF08387">
    <property type="entry name" value="FBD"/>
    <property type="match status" value="1"/>
</dbReference>
<dbReference type="PANTHER" id="PTHR32141:SF123">
    <property type="entry name" value="F-BOX DOMAIN-CONTAINING PROTEIN"/>
    <property type="match status" value="1"/>
</dbReference>
<dbReference type="InterPro" id="IPR055302">
    <property type="entry name" value="F-box_dom-containing"/>
</dbReference>
<dbReference type="Gramene" id="TraesMAC5D03G03038490.1">
    <property type="protein sequence ID" value="TraesMAC5D03G03038490.1"/>
    <property type="gene ID" value="TraesMAC5D03G03038490"/>
</dbReference>
<sequence length="152" mass="18018">MVVRTVKTLAVQLRVLSLDTVIQLMTCFPCLEKLYIQIAERVPKPNYLWRRKHRDLTRCPNIHLKTIVLDSYRGIKSEVNFVTFFVLNARVLELVKLRVCSYNKEFLAEQHMKLQLDERASKAARIHFTTRNCVRYFLDHVRDLDLVDPFLV</sequence>
<dbReference type="SMART" id="SM00579">
    <property type="entry name" value="FBD"/>
    <property type="match status" value="1"/>
</dbReference>
<dbReference type="Gramene" id="TraesCAD_scaffold_023640_01G000300.1">
    <property type="protein sequence ID" value="TraesCAD_scaffold_023640_01G000300.1"/>
    <property type="gene ID" value="TraesCAD_scaffold_023640_01G000300"/>
</dbReference>
<evidence type="ECO:0000313" key="3">
    <source>
        <dbReference type="Proteomes" id="UP000019116"/>
    </source>
</evidence>
<dbReference type="Gramene" id="TraesWEE_scaffold_066046_01G000300.1">
    <property type="protein sequence ID" value="TraesWEE_scaffold_066046_01G000300.1"/>
    <property type="gene ID" value="TraesWEE_scaffold_066046_01G000300"/>
</dbReference>
<dbReference type="Gramene" id="TraesCLE_scaffold_016865_01G000300.1">
    <property type="protein sequence ID" value="TraesCLE_scaffold_016865_01G000300.1"/>
    <property type="gene ID" value="TraesCLE_scaffold_016865_01G000300"/>
</dbReference>
<dbReference type="PANTHER" id="PTHR32141">
    <property type="match status" value="1"/>
</dbReference>
<dbReference type="OrthoDB" id="1425134at2759"/>
<dbReference type="Proteomes" id="UP000019116">
    <property type="component" value="Chromosome 5D"/>
</dbReference>
<accession>A0A3B6MIZ5</accession>
<protein>
    <recommendedName>
        <fullName evidence="1">FBD domain-containing protein</fullName>
    </recommendedName>
</protein>